<gene>
    <name evidence="3" type="ORF">T11_10149</name>
</gene>
<comment type="subcellular location">
    <subcellularLocation>
        <location evidence="1">Nucleus</location>
    </subcellularLocation>
</comment>
<dbReference type="GO" id="GO:0003677">
    <property type="term" value="F:DNA binding"/>
    <property type="evidence" value="ECO:0007669"/>
    <property type="project" value="InterPro"/>
</dbReference>
<dbReference type="Pfam" id="PF04218">
    <property type="entry name" value="CENP-B_N"/>
    <property type="match status" value="1"/>
</dbReference>
<feature type="domain" description="HTH psq-type" evidence="2">
    <location>
        <begin position="26"/>
        <end position="72"/>
    </location>
</feature>
<dbReference type="SUPFAM" id="SSF46689">
    <property type="entry name" value="Homeodomain-like"/>
    <property type="match status" value="1"/>
</dbReference>
<dbReference type="InterPro" id="IPR009057">
    <property type="entry name" value="Homeodomain-like_sf"/>
</dbReference>
<dbReference type="OrthoDB" id="5875523at2759"/>
<evidence type="ECO:0000259" key="2">
    <source>
        <dbReference type="Pfam" id="PF04218"/>
    </source>
</evidence>
<sequence>MPPGHRRFTFVVVCARWRWRAFKMEKKEWRQITTAQKLQIIQTVDENPNIDIARMMKIPSSTLNRILAKWKTLESACNDENLSSRKQIQGPQMNVLTGFYCISKEIYSHQQCG</sequence>
<dbReference type="GO" id="GO:0005634">
    <property type="term" value="C:nucleus"/>
    <property type="evidence" value="ECO:0007669"/>
    <property type="project" value="UniProtKB-SubCell"/>
</dbReference>
<dbReference type="EMBL" id="JYDP01000061">
    <property type="protein sequence ID" value="KRZ10340.1"/>
    <property type="molecule type" value="Genomic_DNA"/>
</dbReference>
<accession>A0A0V1HJD6</accession>
<protein>
    <recommendedName>
        <fullName evidence="2">HTH psq-type domain-containing protein</fullName>
    </recommendedName>
</protein>
<dbReference type="AlphaFoldDB" id="A0A0V1HJD6"/>
<evidence type="ECO:0000313" key="4">
    <source>
        <dbReference type="Proteomes" id="UP000055024"/>
    </source>
</evidence>
<evidence type="ECO:0000256" key="1">
    <source>
        <dbReference type="ARBA" id="ARBA00004123"/>
    </source>
</evidence>
<keyword evidence="4" id="KW-1185">Reference proteome</keyword>
<dbReference type="Gene3D" id="1.10.10.60">
    <property type="entry name" value="Homeodomain-like"/>
    <property type="match status" value="1"/>
</dbReference>
<reference evidence="3 4" key="1">
    <citation type="submission" date="2015-01" db="EMBL/GenBank/DDBJ databases">
        <title>Evolution of Trichinella species and genotypes.</title>
        <authorList>
            <person name="Korhonen P.K."/>
            <person name="Edoardo P."/>
            <person name="Giuseppe L.R."/>
            <person name="Gasser R.B."/>
        </authorList>
    </citation>
    <scope>NUCLEOTIDE SEQUENCE [LARGE SCALE GENOMIC DNA]</scope>
    <source>
        <strain evidence="3">ISS1029</strain>
    </source>
</reference>
<dbReference type="Proteomes" id="UP000055024">
    <property type="component" value="Unassembled WGS sequence"/>
</dbReference>
<organism evidence="3 4">
    <name type="scientific">Trichinella zimbabwensis</name>
    <dbReference type="NCBI Taxonomy" id="268475"/>
    <lineage>
        <taxon>Eukaryota</taxon>
        <taxon>Metazoa</taxon>
        <taxon>Ecdysozoa</taxon>
        <taxon>Nematoda</taxon>
        <taxon>Enoplea</taxon>
        <taxon>Dorylaimia</taxon>
        <taxon>Trichinellida</taxon>
        <taxon>Trichinellidae</taxon>
        <taxon>Trichinella</taxon>
    </lineage>
</organism>
<dbReference type="InterPro" id="IPR007889">
    <property type="entry name" value="HTH_Psq"/>
</dbReference>
<comment type="caution">
    <text evidence="3">The sequence shown here is derived from an EMBL/GenBank/DDBJ whole genome shotgun (WGS) entry which is preliminary data.</text>
</comment>
<proteinExistence type="predicted"/>
<name>A0A0V1HJD6_9BILA</name>
<evidence type="ECO:0000313" key="3">
    <source>
        <dbReference type="EMBL" id="KRZ10340.1"/>
    </source>
</evidence>